<dbReference type="Gene3D" id="3.90.1310.10">
    <property type="entry name" value="Penicillin-binding protein 2a (Domain 2)"/>
    <property type="match status" value="1"/>
</dbReference>
<keyword evidence="4" id="KW-1133">Transmembrane helix</keyword>
<evidence type="ECO:0000256" key="1">
    <source>
        <dbReference type="ARBA" id="ARBA00004370"/>
    </source>
</evidence>
<proteinExistence type="predicted"/>
<gene>
    <name evidence="6" type="ORF">ACFS5N_14370</name>
</gene>
<dbReference type="EMBL" id="JBHUPD010000003">
    <property type="protein sequence ID" value="MFD2873667.1"/>
    <property type="molecule type" value="Genomic_DNA"/>
</dbReference>
<dbReference type="InterPro" id="IPR005543">
    <property type="entry name" value="PASTA_dom"/>
</dbReference>
<dbReference type="InterPro" id="IPR001460">
    <property type="entry name" value="PCN-bd_Tpept"/>
</dbReference>
<organism evidence="6 7">
    <name type="scientific">Mucilaginibacter ximonensis</name>
    <dbReference type="NCBI Taxonomy" id="538021"/>
    <lineage>
        <taxon>Bacteria</taxon>
        <taxon>Pseudomonadati</taxon>
        <taxon>Bacteroidota</taxon>
        <taxon>Sphingobacteriia</taxon>
        <taxon>Sphingobacteriales</taxon>
        <taxon>Sphingobacteriaceae</taxon>
        <taxon>Mucilaginibacter</taxon>
    </lineage>
</organism>
<sequence length="707" mass="77602">MSIRTNILLRVYLAFGLILVFALAVVLQMCRLQFVQGAKWKAMASKMSTRYETVEATRGNILSVDGALLATSVPEYELHMDMFAGGIVDDKNFYSKVDSLAANLAALYPDHSERYYSRMLREARKDSSRYQLIRRKVTFTELKQIRKFPIFNMGKYKGGLIVLQQNKRILPFRSLAARTIGYKNENVKNAVGLEGAYASYINGENGKRLMQRIAGGVYIPVNDDDDEVTAKDGADIISTINVNLQDVAQKALKKQLDSVQADFGTVVLMEVATGEVRAIANFTRTKDGSYEERFNYAIGAEAEPGSTFKLATYMTLLDQRKIDTNTKVDIQHGRYDMVNPRNGKVFLHIKDAEDAGGVITAKRAFEESSNVGAVKLAYPAYVNNPREFTDALYRYHLNEKNHLQIPGEGQPLIKNPSSKSWNKLQSIAQMAYGYESKLSPLQMLTFYNAVANNGKEIAPIFVKEIRSMGNTVERFQARVINEKVCSDEALAKVRGLLEGVVLEGTGKTVIKNKLYSVAGKTGTAQIANGSSGYGAKDAHQASFCGYFPADHPKYSMIVVISNPRVGSHLAAWVAGPVFRKIADRVYSSDLELSHPPVNHIVGNTTMPKIKQGNIAAVKKVYSKLGIKPLYASANTGIDTSEGIPYDEQKYKVGIVPAVTGMSLSDALYALGNAGYKVGVKGSGVVTTQSISAGNAAPKGSKIFIELQ</sequence>
<evidence type="ECO:0000259" key="5">
    <source>
        <dbReference type="PROSITE" id="PS51178"/>
    </source>
</evidence>
<dbReference type="SMART" id="SM00740">
    <property type="entry name" value="PASTA"/>
    <property type="match status" value="1"/>
</dbReference>
<dbReference type="SUPFAM" id="SSF56601">
    <property type="entry name" value="beta-lactamase/transpeptidase-like"/>
    <property type="match status" value="1"/>
</dbReference>
<accession>A0ABW5YEF6</accession>
<keyword evidence="2" id="KW-0378">Hydrolase</keyword>
<name>A0ABW5YEF6_9SPHI</name>
<protein>
    <submittedName>
        <fullName evidence="6">Penicillin-binding protein</fullName>
    </submittedName>
</protein>
<dbReference type="Pfam" id="PF00905">
    <property type="entry name" value="Transpeptidase"/>
    <property type="match status" value="1"/>
</dbReference>
<dbReference type="Gene3D" id="3.40.710.10">
    <property type="entry name" value="DD-peptidase/beta-lactamase superfamily"/>
    <property type="match status" value="1"/>
</dbReference>
<dbReference type="PANTHER" id="PTHR30627:SF1">
    <property type="entry name" value="PEPTIDOGLYCAN D,D-TRANSPEPTIDASE FTSI"/>
    <property type="match status" value="1"/>
</dbReference>
<evidence type="ECO:0000256" key="4">
    <source>
        <dbReference type="SAM" id="Phobius"/>
    </source>
</evidence>
<dbReference type="InterPro" id="IPR012338">
    <property type="entry name" value="Beta-lactam/transpept-like"/>
</dbReference>
<feature type="transmembrane region" description="Helical" evidence="4">
    <location>
        <begin position="7"/>
        <end position="27"/>
    </location>
</feature>
<keyword evidence="2" id="KW-0645">Protease</keyword>
<dbReference type="PANTHER" id="PTHR30627">
    <property type="entry name" value="PEPTIDOGLYCAN D,D-TRANSPEPTIDASE"/>
    <property type="match status" value="1"/>
</dbReference>
<dbReference type="InterPro" id="IPR050515">
    <property type="entry name" value="Beta-lactam/transpept"/>
</dbReference>
<evidence type="ECO:0000313" key="7">
    <source>
        <dbReference type="Proteomes" id="UP001597557"/>
    </source>
</evidence>
<dbReference type="Pfam" id="PF03717">
    <property type="entry name" value="PBP_dimer"/>
    <property type="match status" value="1"/>
</dbReference>
<dbReference type="SUPFAM" id="SSF54184">
    <property type="entry name" value="Penicillin-binding protein 2x (pbp-2x), c-terminal domain"/>
    <property type="match status" value="1"/>
</dbReference>
<dbReference type="Gene3D" id="3.30.10.20">
    <property type="match status" value="1"/>
</dbReference>
<dbReference type="CDD" id="cd06575">
    <property type="entry name" value="PASTA_Pbp2x-like_2"/>
    <property type="match status" value="1"/>
</dbReference>
<feature type="domain" description="PASTA" evidence="5">
    <location>
        <begin position="646"/>
        <end position="707"/>
    </location>
</feature>
<keyword evidence="2" id="KW-0121">Carboxypeptidase</keyword>
<evidence type="ECO:0000313" key="6">
    <source>
        <dbReference type="EMBL" id="MFD2873667.1"/>
    </source>
</evidence>
<dbReference type="Gene3D" id="3.30.450.330">
    <property type="match status" value="1"/>
</dbReference>
<dbReference type="RefSeq" id="WP_377186870.1">
    <property type="nucleotide sequence ID" value="NZ_JBHUPD010000003.1"/>
</dbReference>
<dbReference type="Pfam" id="PF03793">
    <property type="entry name" value="PASTA"/>
    <property type="match status" value="1"/>
</dbReference>
<comment type="subcellular location">
    <subcellularLocation>
        <location evidence="1">Membrane</location>
    </subcellularLocation>
</comment>
<dbReference type="InterPro" id="IPR036138">
    <property type="entry name" value="PBP_dimer_sf"/>
</dbReference>
<evidence type="ECO:0000256" key="3">
    <source>
        <dbReference type="ARBA" id="ARBA00023136"/>
    </source>
</evidence>
<dbReference type="SUPFAM" id="SSF56519">
    <property type="entry name" value="Penicillin binding protein dimerisation domain"/>
    <property type="match status" value="1"/>
</dbReference>
<keyword evidence="4" id="KW-0812">Transmembrane</keyword>
<reference evidence="7" key="1">
    <citation type="journal article" date="2019" name="Int. J. Syst. Evol. Microbiol.">
        <title>The Global Catalogue of Microorganisms (GCM) 10K type strain sequencing project: providing services to taxonomists for standard genome sequencing and annotation.</title>
        <authorList>
            <consortium name="The Broad Institute Genomics Platform"/>
            <consortium name="The Broad Institute Genome Sequencing Center for Infectious Disease"/>
            <person name="Wu L."/>
            <person name="Ma J."/>
        </authorList>
    </citation>
    <scope>NUCLEOTIDE SEQUENCE [LARGE SCALE GENOMIC DNA]</scope>
    <source>
        <strain evidence="7">KCTC 22437</strain>
    </source>
</reference>
<dbReference type="PROSITE" id="PS51178">
    <property type="entry name" value="PASTA"/>
    <property type="match status" value="1"/>
</dbReference>
<comment type="caution">
    <text evidence="6">The sequence shown here is derived from an EMBL/GenBank/DDBJ whole genome shotgun (WGS) entry which is preliminary data.</text>
</comment>
<dbReference type="InterPro" id="IPR005311">
    <property type="entry name" value="PBP_dimer"/>
</dbReference>
<keyword evidence="7" id="KW-1185">Reference proteome</keyword>
<keyword evidence="3 4" id="KW-0472">Membrane</keyword>
<dbReference type="Proteomes" id="UP001597557">
    <property type="component" value="Unassembled WGS sequence"/>
</dbReference>
<evidence type="ECO:0000256" key="2">
    <source>
        <dbReference type="ARBA" id="ARBA00022645"/>
    </source>
</evidence>